<dbReference type="RefSeq" id="WP_229953731.1">
    <property type="nucleotide sequence ID" value="NZ_BAAAEM010000003.1"/>
</dbReference>
<dbReference type="PANTHER" id="PTHR33337:SF40">
    <property type="entry name" value="CENP-V_GFA DOMAIN-CONTAINING PROTEIN-RELATED"/>
    <property type="match status" value="1"/>
</dbReference>
<name>A0ABP3KGY1_9SPHN</name>
<feature type="domain" description="CENP-V/GFA" evidence="5">
    <location>
        <begin position="2"/>
        <end position="118"/>
    </location>
</feature>
<keyword evidence="2" id="KW-0479">Metal-binding</keyword>
<evidence type="ECO:0000256" key="1">
    <source>
        <dbReference type="ARBA" id="ARBA00005495"/>
    </source>
</evidence>
<dbReference type="Pfam" id="PF04828">
    <property type="entry name" value="GFA"/>
    <property type="match status" value="1"/>
</dbReference>
<evidence type="ECO:0000256" key="2">
    <source>
        <dbReference type="ARBA" id="ARBA00022723"/>
    </source>
</evidence>
<keyword evidence="7" id="KW-1185">Reference proteome</keyword>
<proteinExistence type="inferred from homology"/>
<gene>
    <name evidence="6" type="ORF">GCM10009096_22030</name>
</gene>
<dbReference type="PROSITE" id="PS51891">
    <property type="entry name" value="CENP_V_GFA"/>
    <property type="match status" value="1"/>
</dbReference>
<protein>
    <submittedName>
        <fullName evidence="6">GFA family protein</fullName>
    </submittedName>
</protein>
<evidence type="ECO:0000313" key="6">
    <source>
        <dbReference type="EMBL" id="GAA0479655.1"/>
    </source>
</evidence>
<dbReference type="Proteomes" id="UP001500713">
    <property type="component" value="Unassembled WGS sequence"/>
</dbReference>
<sequence length="133" mass="15115">MLKGGCNCGAVSFEIEMDLKDVYICHCSICRKWTGNNGVAVSIVPNEKFRWSAGQEQIACWEKPDADWQSWFCRNCGSALPGRNDERNMFIPVGLLDARVDNLKVAHHIWVESKASWDEITDNGKQHKRAFQV</sequence>
<keyword evidence="3" id="KW-0862">Zinc</keyword>
<reference evidence="7" key="1">
    <citation type="journal article" date="2019" name="Int. J. Syst. Evol. Microbiol.">
        <title>The Global Catalogue of Microorganisms (GCM) 10K type strain sequencing project: providing services to taxonomists for standard genome sequencing and annotation.</title>
        <authorList>
            <consortium name="The Broad Institute Genomics Platform"/>
            <consortium name="The Broad Institute Genome Sequencing Center for Infectious Disease"/>
            <person name="Wu L."/>
            <person name="Ma J."/>
        </authorList>
    </citation>
    <scope>NUCLEOTIDE SEQUENCE [LARGE SCALE GENOMIC DNA]</scope>
    <source>
        <strain evidence="7">JCM 14162</strain>
    </source>
</reference>
<dbReference type="Gene3D" id="3.90.1590.10">
    <property type="entry name" value="glutathione-dependent formaldehyde- activating enzyme (gfa)"/>
    <property type="match status" value="1"/>
</dbReference>
<dbReference type="EMBL" id="BAAAEM010000003">
    <property type="protein sequence ID" value="GAA0479655.1"/>
    <property type="molecule type" value="Genomic_DNA"/>
</dbReference>
<comment type="caution">
    <text evidence="6">The sequence shown here is derived from an EMBL/GenBank/DDBJ whole genome shotgun (WGS) entry which is preliminary data.</text>
</comment>
<keyword evidence="4" id="KW-0456">Lyase</keyword>
<dbReference type="InterPro" id="IPR011057">
    <property type="entry name" value="Mss4-like_sf"/>
</dbReference>
<evidence type="ECO:0000256" key="4">
    <source>
        <dbReference type="ARBA" id="ARBA00023239"/>
    </source>
</evidence>
<accession>A0ABP3KGY1</accession>
<dbReference type="SUPFAM" id="SSF51316">
    <property type="entry name" value="Mss4-like"/>
    <property type="match status" value="1"/>
</dbReference>
<evidence type="ECO:0000259" key="5">
    <source>
        <dbReference type="PROSITE" id="PS51891"/>
    </source>
</evidence>
<evidence type="ECO:0000313" key="7">
    <source>
        <dbReference type="Proteomes" id="UP001500713"/>
    </source>
</evidence>
<organism evidence="6 7">
    <name type="scientific">Parasphingorhabdus litoris</name>
    <dbReference type="NCBI Taxonomy" id="394733"/>
    <lineage>
        <taxon>Bacteria</taxon>
        <taxon>Pseudomonadati</taxon>
        <taxon>Pseudomonadota</taxon>
        <taxon>Alphaproteobacteria</taxon>
        <taxon>Sphingomonadales</taxon>
        <taxon>Sphingomonadaceae</taxon>
        <taxon>Parasphingorhabdus</taxon>
    </lineage>
</organism>
<dbReference type="PANTHER" id="PTHR33337">
    <property type="entry name" value="GFA DOMAIN-CONTAINING PROTEIN"/>
    <property type="match status" value="1"/>
</dbReference>
<comment type="similarity">
    <text evidence="1">Belongs to the Gfa family.</text>
</comment>
<dbReference type="InterPro" id="IPR006913">
    <property type="entry name" value="CENP-V/GFA"/>
</dbReference>
<evidence type="ECO:0000256" key="3">
    <source>
        <dbReference type="ARBA" id="ARBA00022833"/>
    </source>
</evidence>